<sequence length="136" mass="15131">MCRRCAMGEEGDGDEEEKKKRKKENEMGDDADAMGNGCEERRGPTWFWSVAEGYCVSLEVLLRLGDGPHLRWGRCREMAAAGDLEVLLVGWASLRVSGGCCVRLEEGDGESWGTMVVREMEDDGSQGMGSKWRFCV</sequence>
<organism evidence="1 2">
    <name type="scientific">Persea americana</name>
    <name type="common">Avocado</name>
    <dbReference type="NCBI Taxonomy" id="3435"/>
    <lineage>
        <taxon>Eukaryota</taxon>
        <taxon>Viridiplantae</taxon>
        <taxon>Streptophyta</taxon>
        <taxon>Embryophyta</taxon>
        <taxon>Tracheophyta</taxon>
        <taxon>Spermatophyta</taxon>
        <taxon>Magnoliopsida</taxon>
        <taxon>Magnoliidae</taxon>
        <taxon>Laurales</taxon>
        <taxon>Lauraceae</taxon>
        <taxon>Persea</taxon>
    </lineage>
</organism>
<evidence type="ECO:0000313" key="2">
    <source>
        <dbReference type="Proteomes" id="UP001234297"/>
    </source>
</evidence>
<gene>
    <name evidence="1" type="ORF">MRB53_028625</name>
</gene>
<keyword evidence="2" id="KW-1185">Reference proteome</keyword>
<protein>
    <submittedName>
        <fullName evidence="1">Uncharacterized protein</fullName>
    </submittedName>
</protein>
<evidence type="ECO:0000313" key="1">
    <source>
        <dbReference type="EMBL" id="KAJ8620096.1"/>
    </source>
</evidence>
<reference evidence="1 2" key="1">
    <citation type="journal article" date="2022" name="Hortic Res">
        <title>A haplotype resolved chromosomal level avocado genome allows analysis of novel avocado genes.</title>
        <authorList>
            <person name="Nath O."/>
            <person name="Fletcher S.J."/>
            <person name="Hayward A."/>
            <person name="Shaw L.M."/>
            <person name="Masouleh A.K."/>
            <person name="Furtado A."/>
            <person name="Henry R.J."/>
            <person name="Mitter N."/>
        </authorList>
    </citation>
    <scope>NUCLEOTIDE SEQUENCE [LARGE SCALE GENOMIC DNA]</scope>
    <source>
        <strain evidence="2">cv. Hass</strain>
    </source>
</reference>
<proteinExistence type="predicted"/>
<comment type="caution">
    <text evidence="1">The sequence shown here is derived from an EMBL/GenBank/DDBJ whole genome shotgun (WGS) entry which is preliminary data.</text>
</comment>
<dbReference type="Proteomes" id="UP001234297">
    <property type="component" value="Chromosome 9"/>
</dbReference>
<dbReference type="EMBL" id="CM056817">
    <property type="protein sequence ID" value="KAJ8620096.1"/>
    <property type="molecule type" value="Genomic_DNA"/>
</dbReference>
<name>A0ACC2KG49_PERAE</name>
<accession>A0ACC2KG49</accession>